<comment type="caution">
    <text evidence="1">The sequence shown here is derived from an EMBL/GenBank/DDBJ whole genome shotgun (WGS) entry which is preliminary data.</text>
</comment>
<reference evidence="1 2" key="1">
    <citation type="submission" date="2021-03" db="EMBL/GenBank/DDBJ databases">
        <title>Whole genome sequence of Jiella sp. MQZ13P-4.</title>
        <authorList>
            <person name="Tuo L."/>
        </authorList>
    </citation>
    <scope>NUCLEOTIDE SEQUENCE [LARGE SCALE GENOMIC DNA]</scope>
    <source>
        <strain evidence="1 2">MQZ13P-4</strain>
    </source>
</reference>
<proteinExistence type="predicted"/>
<name>A0ABS3J2L2_9HYPH</name>
<dbReference type="Proteomes" id="UP000664288">
    <property type="component" value="Unassembled WGS sequence"/>
</dbReference>
<evidence type="ECO:0000313" key="2">
    <source>
        <dbReference type="Proteomes" id="UP000664288"/>
    </source>
</evidence>
<dbReference type="EMBL" id="JAFMPY010000008">
    <property type="protein sequence ID" value="MBO0903897.1"/>
    <property type="molecule type" value="Genomic_DNA"/>
</dbReference>
<sequence length="71" mass="7962">MFETFSPASYFENSFKINVVATQPVRRVKIRPEARPGSGDGRGVSSLRIAAAVVDDRRRSFVRCDFLSSRP</sequence>
<gene>
    <name evidence="1" type="ORF">J1C47_09610</name>
</gene>
<accession>A0ABS3J2L2</accession>
<evidence type="ECO:0000313" key="1">
    <source>
        <dbReference type="EMBL" id="MBO0903897.1"/>
    </source>
</evidence>
<protein>
    <submittedName>
        <fullName evidence="1">Uncharacterized protein</fullName>
    </submittedName>
</protein>
<dbReference type="RefSeq" id="WP_207350544.1">
    <property type="nucleotide sequence ID" value="NZ_JAFMPY010000008.1"/>
</dbReference>
<organism evidence="1 2">
    <name type="scientific">Jiella sonneratiae</name>
    <dbReference type="NCBI Taxonomy" id="2816856"/>
    <lineage>
        <taxon>Bacteria</taxon>
        <taxon>Pseudomonadati</taxon>
        <taxon>Pseudomonadota</taxon>
        <taxon>Alphaproteobacteria</taxon>
        <taxon>Hyphomicrobiales</taxon>
        <taxon>Aurantimonadaceae</taxon>
        <taxon>Jiella</taxon>
    </lineage>
</organism>
<keyword evidence="2" id="KW-1185">Reference proteome</keyword>